<feature type="region of interest" description="Disordered" evidence="7">
    <location>
        <begin position="96"/>
        <end position="120"/>
    </location>
</feature>
<evidence type="ECO:0000256" key="3">
    <source>
        <dbReference type="ARBA" id="ARBA00023015"/>
    </source>
</evidence>
<dbReference type="InterPro" id="IPR011039">
    <property type="entry name" value="TFIIF_interaction"/>
</dbReference>
<feature type="compositionally biased region" description="Pro residues" evidence="7">
    <location>
        <begin position="22"/>
        <end position="36"/>
    </location>
</feature>
<feature type="compositionally biased region" description="Basic and acidic residues" evidence="7">
    <location>
        <begin position="377"/>
        <end position="395"/>
    </location>
</feature>
<feature type="region of interest" description="Disordered" evidence="7">
    <location>
        <begin position="137"/>
        <end position="160"/>
    </location>
</feature>
<evidence type="ECO:0000313" key="8">
    <source>
        <dbReference type="EMBL" id="KAF7776685.1"/>
    </source>
</evidence>
<dbReference type="GO" id="GO:0016251">
    <property type="term" value="F:RNA polymerase II general transcription initiation factor activity"/>
    <property type="evidence" value="ECO:0007669"/>
    <property type="project" value="TreeGrafter"/>
</dbReference>
<proteinExistence type="inferred from homology"/>
<feature type="region of interest" description="Disordered" evidence="7">
    <location>
        <begin position="1"/>
        <end position="47"/>
    </location>
</feature>
<dbReference type="GO" id="GO:0032968">
    <property type="term" value="P:positive regulation of transcription elongation by RNA polymerase II"/>
    <property type="evidence" value="ECO:0007669"/>
    <property type="project" value="InterPro"/>
</dbReference>
<organism evidence="8 9">
    <name type="scientific">Agaricus bisporus var. burnettii</name>
    <dbReference type="NCBI Taxonomy" id="192524"/>
    <lineage>
        <taxon>Eukaryota</taxon>
        <taxon>Fungi</taxon>
        <taxon>Dikarya</taxon>
        <taxon>Basidiomycota</taxon>
        <taxon>Agaricomycotina</taxon>
        <taxon>Agaricomycetes</taxon>
        <taxon>Agaricomycetidae</taxon>
        <taxon>Agaricales</taxon>
        <taxon>Agaricineae</taxon>
        <taxon>Agaricaceae</taxon>
        <taxon>Agaricus</taxon>
    </lineage>
</organism>
<feature type="compositionally biased region" description="Acidic residues" evidence="7">
    <location>
        <begin position="345"/>
        <end position="376"/>
    </location>
</feature>
<dbReference type="SUPFAM" id="SSF50916">
    <property type="entry name" value="Rap30/74 interaction domains"/>
    <property type="match status" value="1"/>
</dbReference>
<feature type="compositionally biased region" description="Polar residues" evidence="7">
    <location>
        <begin position="517"/>
        <end position="532"/>
    </location>
</feature>
<evidence type="ECO:0000313" key="9">
    <source>
        <dbReference type="Proteomes" id="UP000629468"/>
    </source>
</evidence>
<evidence type="ECO:0000256" key="2">
    <source>
        <dbReference type="ARBA" id="ARBA00005249"/>
    </source>
</evidence>
<dbReference type="EMBL" id="JABXXO010000006">
    <property type="protein sequence ID" value="KAF7776685.1"/>
    <property type="molecule type" value="Genomic_DNA"/>
</dbReference>
<evidence type="ECO:0000256" key="7">
    <source>
        <dbReference type="SAM" id="MobiDB-lite"/>
    </source>
</evidence>
<keyword evidence="3" id="KW-0805">Transcription regulation</keyword>
<sequence>MAPKQASMDLLFHPKKNKKSALPPPPRKTPPTPRPKPALEKEDDGELKLPDWPYQEFRLLSSALNGWNYDVMKFDSRKPIDVSKWVGPVKLNRKDLRRDEPASEGAPKAVGPMVGPDGKPVIGTDGKVVMIDMEGKPIHPTDAASSPKDRGKGANNAANAKKRFQKKTKQVFYVPEEVRRLRKEERYPWVLEDSQADNKELWIGQLEDVGKAETHAFFMPAANDVFKFVPAHRWYKFQKKLKHDLPTDTAGVEQLYTTSQKRDPQAWLASRNGGRGPSASTAAMFKAEAEGRTITIGNSLVHDAGQSLGPGGRRLRAVDSGVDRLFGDDDEEEGGSKRRAKELGGEGDMDEQIYEEDFADDDEHAAMEEDDEEAKEAEERLKREYRAANKQRDAGVDEDEDDDTPGMSKQAKAMQKLIRSREGNDAYESEEDKNPYASSEEEEEEEELPVHTGPAIQQQPQQVDVRAKSQTPKPGEGVKPQTDANNSRASSPVGSPSLGGHSIVAKRATSPKAHKPLTQSISPSGSRATSPVSGAASPLNGLKSLSNKRKADESSMNSAGPPKAKKRREVIPATREEMQTMLIEWLRTSPRDKATTRECIHHFTPYLTDPEKKAEFSKLVREVATLKDGVLALRPSIASAAPSPAPLVQ</sequence>
<comment type="similarity">
    <text evidence="2">Belongs to the TFIIF alpha subunit family.</text>
</comment>
<dbReference type="Proteomes" id="UP000629468">
    <property type="component" value="Unassembled WGS sequence"/>
</dbReference>
<feature type="compositionally biased region" description="Polar residues" evidence="7">
    <location>
        <begin position="455"/>
        <end position="472"/>
    </location>
</feature>
<reference evidence="8 9" key="1">
    <citation type="journal article" name="Sci. Rep.">
        <title>Telomere-to-telomere assembled and centromere annotated genomes of the two main subspecies of the button mushroom Agaricus bisporus reveal especially polymorphic chromosome ends.</title>
        <authorList>
            <person name="Sonnenberg A.S.M."/>
            <person name="Sedaghat-Telgerd N."/>
            <person name="Lavrijssen B."/>
            <person name="Ohm R.A."/>
            <person name="Hendrickx P.M."/>
            <person name="Scholtmeijer K."/>
            <person name="Baars J.J.P."/>
            <person name="van Peer A."/>
        </authorList>
    </citation>
    <scope>NUCLEOTIDE SEQUENCE [LARGE SCALE GENOMIC DNA]</scope>
    <source>
        <strain evidence="8 9">H119_p4</strain>
    </source>
</reference>
<feature type="compositionally biased region" description="Polar residues" evidence="7">
    <location>
        <begin position="482"/>
        <end position="494"/>
    </location>
</feature>
<feature type="region of interest" description="Disordered" evidence="7">
    <location>
        <begin position="324"/>
        <end position="574"/>
    </location>
</feature>
<evidence type="ECO:0000256" key="6">
    <source>
        <dbReference type="ARBA" id="ARBA00023242"/>
    </source>
</evidence>
<evidence type="ECO:0000256" key="4">
    <source>
        <dbReference type="ARBA" id="ARBA00023125"/>
    </source>
</evidence>
<evidence type="ECO:0000256" key="1">
    <source>
        <dbReference type="ARBA" id="ARBA00004123"/>
    </source>
</evidence>
<dbReference type="InterPro" id="IPR008851">
    <property type="entry name" value="TFIIF-alpha"/>
</dbReference>
<evidence type="ECO:0000256" key="5">
    <source>
        <dbReference type="ARBA" id="ARBA00023163"/>
    </source>
</evidence>
<dbReference type="GO" id="GO:0003677">
    <property type="term" value="F:DNA binding"/>
    <property type="evidence" value="ECO:0007669"/>
    <property type="project" value="UniProtKB-KW"/>
</dbReference>
<dbReference type="AlphaFoldDB" id="A0A8H7KHX5"/>
<dbReference type="GO" id="GO:0001096">
    <property type="term" value="F:TFIIF-class transcription factor complex binding"/>
    <property type="evidence" value="ECO:0007669"/>
    <property type="project" value="TreeGrafter"/>
</dbReference>
<gene>
    <name evidence="8" type="ORF">Agabi119p4_5078</name>
</gene>
<accession>A0A8H7KHX5</accession>
<dbReference type="PANTHER" id="PTHR13011:SF0">
    <property type="entry name" value="GENERAL TRANSCRIPTION FACTOR IIF SUBUNIT 1"/>
    <property type="match status" value="1"/>
</dbReference>
<protein>
    <recommendedName>
        <fullName evidence="10">Transcription initiation factor IIF subunit alpha</fullName>
    </recommendedName>
</protein>
<comment type="subcellular location">
    <subcellularLocation>
        <location evidence="1">Nucleus</location>
    </subcellularLocation>
</comment>
<keyword evidence="4" id="KW-0238">DNA-binding</keyword>
<dbReference type="PANTHER" id="PTHR13011">
    <property type="entry name" value="TFIIF-ALPHA"/>
    <property type="match status" value="1"/>
</dbReference>
<dbReference type="GO" id="GO:0006367">
    <property type="term" value="P:transcription initiation at RNA polymerase II promoter"/>
    <property type="evidence" value="ECO:0007669"/>
    <property type="project" value="InterPro"/>
</dbReference>
<evidence type="ECO:0008006" key="10">
    <source>
        <dbReference type="Google" id="ProtNLM"/>
    </source>
</evidence>
<comment type="caution">
    <text evidence="8">The sequence shown here is derived from an EMBL/GenBank/DDBJ whole genome shotgun (WGS) entry which is preliminary data.</text>
</comment>
<dbReference type="GO" id="GO:0005674">
    <property type="term" value="C:transcription factor TFIIF complex"/>
    <property type="evidence" value="ECO:0007669"/>
    <property type="project" value="TreeGrafter"/>
</dbReference>
<keyword evidence="6" id="KW-0539">Nucleus</keyword>
<keyword evidence="5" id="KW-0804">Transcription</keyword>
<name>A0A8H7KHX5_AGABI</name>